<dbReference type="Proteomes" id="UP000202259">
    <property type="component" value="Chromosome"/>
</dbReference>
<keyword evidence="3" id="KW-1185">Reference proteome</keyword>
<dbReference type="InterPro" id="IPR003111">
    <property type="entry name" value="Lon_prtase_N"/>
</dbReference>
<proteinExistence type="predicted"/>
<dbReference type="InterPro" id="IPR015947">
    <property type="entry name" value="PUA-like_sf"/>
</dbReference>
<dbReference type="AlphaFoldDB" id="A0A222G8E5"/>
<evidence type="ECO:0000313" key="2">
    <source>
        <dbReference type="EMBL" id="ASP48070.1"/>
    </source>
</evidence>
<dbReference type="SUPFAM" id="SSF88697">
    <property type="entry name" value="PUA domain-like"/>
    <property type="match status" value="1"/>
</dbReference>
<dbReference type="KEGG" id="cber:B5D82_10025"/>
<gene>
    <name evidence="2" type="ORF">B5D82_10025</name>
</gene>
<dbReference type="PANTHER" id="PTHR46732">
    <property type="entry name" value="ATP-DEPENDENT PROTEASE LA (LON) DOMAIN PROTEIN"/>
    <property type="match status" value="1"/>
</dbReference>
<evidence type="ECO:0000313" key="3">
    <source>
        <dbReference type="Proteomes" id="UP000202259"/>
    </source>
</evidence>
<dbReference type="PANTHER" id="PTHR46732:SF8">
    <property type="entry name" value="ATP-DEPENDENT PROTEASE LA (LON) DOMAIN PROTEIN"/>
    <property type="match status" value="1"/>
</dbReference>
<accession>A0A222G8E5</accession>
<feature type="domain" description="Lon N-terminal" evidence="1">
    <location>
        <begin position="11"/>
        <end position="150"/>
    </location>
</feature>
<dbReference type="Gene3D" id="2.30.130.40">
    <property type="entry name" value="LON domain-like"/>
    <property type="match status" value="1"/>
</dbReference>
<dbReference type="EMBL" id="CP020465">
    <property type="protein sequence ID" value="ASP48070.1"/>
    <property type="molecule type" value="Genomic_DNA"/>
</dbReference>
<organism evidence="2 3">
    <name type="scientific">Cognaticolwellia beringensis</name>
    <dbReference type="NCBI Taxonomy" id="1967665"/>
    <lineage>
        <taxon>Bacteria</taxon>
        <taxon>Pseudomonadati</taxon>
        <taxon>Pseudomonadota</taxon>
        <taxon>Gammaproteobacteria</taxon>
        <taxon>Alteromonadales</taxon>
        <taxon>Colwelliaceae</taxon>
        <taxon>Cognaticolwellia</taxon>
    </lineage>
</organism>
<sequence>MSYFLLMTTINLPIFPLPIFLLPQGVTRLRIFEARYLKMVSLAMKNKGFVIVTHDNDEKNNTVQVGSWVEIINFDQGEDGILLIDVRCKCLVDIKAITQDQDNLHHGDVAVKNHWPEISLDQTTDKLATSLCKLFRENTELSALYPKQHFEQADWVVARWLEIIPVELAEKSLFVNKDSFNQAKQLLQRIILSEDKI</sequence>
<name>A0A222G8E5_9GAMM</name>
<protein>
    <recommendedName>
        <fullName evidence="1">Lon N-terminal domain-containing protein</fullName>
    </recommendedName>
</protein>
<dbReference type="InterPro" id="IPR046336">
    <property type="entry name" value="Lon_prtase_N_sf"/>
</dbReference>
<evidence type="ECO:0000259" key="1">
    <source>
        <dbReference type="Pfam" id="PF02190"/>
    </source>
</evidence>
<dbReference type="Pfam" id="PF02190">
    <property type="entry name" value="LON_substr_bdg"/>
    <property type="match status" value="1"/>
</dbReference>
<reference evidence="2 3" key="1">
    <citation type="submission" date="2017-08" db="EMBL/GenBank/DDBJ databases">
        <title>Complete genome of Colwellia sp. NB097-1, a psychrophile bacterium ioslated from Bering Sea.</title>
        <authorList>
            <person name="Chen X."/>
        </authorList>
    </citation>
    <scope>NUCLEOTIDE SEQUENCE [LARGE SCALE GENOMIC DNA]</scope>
    <source>
        <strain evidence="2 3">NB097-1</strain>
    </source>
</reference>